<feature type="compositionally biased region" description="Low complexity" evidence="3">
    <location>
        <begin position="270"/>
        <end position="282"/>
    </location>
</feature>
<keyword evidence="6" id="KW-1185">Reference proteome</keyword>
<dbReference type="AlphaFoldDB" id="A0A0C9TXA9"/>
<dbReference type="Gene3D" id="4.10.60.10">
    <property type="entry name" value="Zinc finger, CCHC-type"/>
    <property type="match status" value="1"/>
</dbReference>
<keyword evidence="2" id="KW-0863">Zinc-finger</keyword>
<feature type="compositionally biased region" description="Pro residues" evidence="3">
    <location>
        <begin position="241"/>
        <end position="251"/>
    </location>
</feature>
<dbReference type="SUPFAM" id="SSF57756">
    <property type="entry name" value="Retrovirus zinc finger-like domains"/>
    <property type="match status" value="1"/>
</dbReference>
<evidence type="ECO:0000256" key="2">
    <source>
        <dbReference type="PROSITE-ProRule" id="PRU00047"/>
    </source>
</evidence>
<evidence type="ECO:0000256" key="1">
    <source>
        <dbReference type="ARBA" id="ARBA00022664"/>
    </source>
</evidence>
<feature type="domain" description="CCHC-type" evidence="4">
    <location>
        <begin position="365"/>
        <end position="380"/>
    </location>
</feature>
<sequence length="432" mass="48835">MPQGPNMPLFRGDYKNSENPQSWLQTFDTQTFVAGWDDAKCVKYFGKLMEDGYEAGDWWDEMKEKEKTAVTTMEGIKALFEKKWPKMKKTGMEKETKKWALMGLRMKEEDVGKTIEFRGREVLSHRAFATQALELATAIGDTSGLLIDTVRQHLPEAIQRLILNESYETWQEFHDSLVKIKLPAIEVAQRDAEVISRFTHLTHMLEGNQQRSAWTPQYTRAFSTPMPARTTLTVPNTPMTPRTPGPRPPATPSTLQTNVGSPRGPPATPATPTRQTTQQQTTERPISTPSNPFYQQQQTPNTPTPSYGLQRIYNIGRPFPANPAGQAAYKKAVADWRQKYSGTRATQANPFPLRPGGSYLDERECFQCRKKGHIGANCPEPEDQRLPVEERNWRADYSAACMADRLTNRATAQIAVIEEVHEEQGNGEESSQ</sequence>
<feature type="compositionally biased region" description="Low complexity" evidence="3">
    <location>
        <begin position="295"/>
        <end position="305"/>
    </location>
</feature>
<dbReference type="OrthoDB" id="3260975at2759"/>
<reference evidence="5 6" key="1">
    <citation type="submission" date="2014-06" db="EMBL/GenBank/DDBJ databases">
        <title>Evolutionary Origins and Diversification of the Mycorrhizal Mutualists.</title>
        <authorList>
            <consortium name="DOE Joint Genome Institute"/>
            <consortium name="Mycorrhizal Genomics Consortium"/>
            <person name="Kohler A."/>
            <person name="Kuo A."/>
            <person name="Nagy L.G."/>
            <person name="Floudas D."/>
            <person name="Copeland A."/>
            <person name="Barry K.W."/>
            <person name="Cichocki N."/>
            <person name="Veneault-Fourrey C."/>
            <person name="LaButti K."/>
            <person name="Lindquist E.A."/>
            <person name="Lipzen A."/>
            <person name="Lundell T."/>
            <person name="Morin E."/>
            <person name="Murat C."/>
            <person name="Riley R."/>
            <person name="Ohm R."/>
            <person name="Sun H."/>
            <person name="Tunlid A."/>
            <person name="Henrissat B."/>
            <person name="Grigoriev I.V."/>
            <person name="Hibbett D.S."/>
            <person name="Martin F."/>
        </authorList>
    </citation>
    <scope>NUCLEOTIDE SEQUENCE [LARGE SCALE GENOMIC DNA]</scope>
    <source>
        <strain evidence="5 6">SS14</strain>
    </source>
</reference>
<dbReference type="HOGENOM" id="CLU_037286_0_0_1"/>
<dbReference type="Proteomes" id="UP000054279">
    <property type="component" value="Unassembled WGS sequence"/>
</dbReference>
<feature type="region of interest" description="Disordered" evidence="3">
    <location>
        <begin position="223"/>
        <end position="307"/>
    </location>
</feature>
<dbReference type="GO" id="GO:0003676">
    <property type="term" value="F:nucleic acid binding"/>
    <property type="evidence" value="ECO:0007669"/>
    <property type="project" value="InterPro"/>
</dbReference>
<keyword evidence="2" id="KW-0862">Zinc</keyword>
<dbReference type="InterPro" id="IPR036875">
    <property type="entry name" value="Znf_CCHC_sf"/>
</dbReference>
<dbReference type="PROSITE" id="PS50158">
    <property type="entry name" value="ZF_CCHC"/>
    <property type="match status" value="1"/>
</dbReference>
<protein>
    <recommendedName>
        <fullName evidence="4">CCHC-type domain-containing protein</fullName>
    </recommendedName>
</protein>
<evidence type="ECO:0000313" key="6">
    <source>
        <dbReference type="Proteomes" id="UP000054279"/>
    </source>
</evidence>
<organism evidence="5 6">
    <name type="scientific">Sphaerobolus stellatus (strain SS14)</name>
    <dbReference type="NCBI Taxonomy" id="990650"/>
    <lineage>
        <taxon>Eukaryota</taxon>
        <taxon>Fungi</taxon>
        <taxon>Dikarya</taxon>
        <taxon>Basidiomycota</taxon>
        <taxon>Agaricomycotina</taxon>
        <taxon>Agaricomycetes</taxon>
        <taxon>Phallomycetidae</taxon>
        <taxon>Geastrales</taxon>
        <taxon>Sphaerobolaceae</taxon>
        <taxon>Sphaerobolus</taxon>
    </lineage>
</organism>
<keyword evidence="2" id="KW-0479">Metal-binding</keyword>
<feature type="compositionally biased region" description="Polar residues" evidence="3">
    <location>
        <begin position="283"/>
        <end position="294"/>
    </location>
</feature>
<dbReference type="InterPro" id="IPR001878">
    <property type="entry name" value="Znf_CCHC"/>
</dbReference>
<dbReference type="GO" id="GO:0006397">
    <property type="term" value="P:mRNA processing"/>
    <property type="evidence" value="ECO:0007669"/>
    <property type="project" value="UniProtKB-KW"/>
</dbReference>
<name>A0A0C9TXA9_SPHS4</name>
<evidence type="ECO:0000313" key="5">
    <source>
        <dbReference type="EMBL" id="KIJ35098.1"/>
    </source>
</evidence>
<evidence type="ECO:0000259" key="4">
    <source>
        <dbReference type="PROSITE" id="PS50158"/>
    </source>
</evidence>
<dbReference type="EMBL" id="KN837192">
    <property type="protein sequence ID" value="KIJ35098.1"/>
    <property type="molecule type" value="Genomic_DNA"/>
</dbReference>
<dbReference type="GO" id="GO:0008270">
    <property type="term" value="F:zinc ion binding"/>
    <property type="evidence" value="ECO:0007669"/>
    <property type="project" value="UniProtKB-KW"/>
</dbReference>
<keyword evidence="1" id="KW-0507">mRNA processing</keyword>
<gene>
    <name evidence="5" type="ORF">M422DRAFT_34809</name>
</gene>
<accession>A0A0C9TXA9</accession>
<evidence type="ECO:0000256" key="3">
    <source>
        <dbReference type="SAM" id="MobiDB-lite"/>
    </source>
</evidence>
<proteinExistence type="predicted"/>